<evidence type="ECO:0000313" key="1">
    <source>
        <dbReference type="EMBL" id="GBG09388.1"/>
    </source>
</evidence>
<dbReference type="RefSeq" id="WP_108994136.1">
    <property type="nucleotide sequence ID" value="NZ_BDQX01000230.1"/>
</dbReference>
<dbReference type="EMBL" id="BDQX01000230">
    <property type="protein sequence ID" value="GBG09388.1"/>
    <property type="molecule type" value="Genomic_DNA"/>
</dbReference>
<reference evidence="1 2" key="1">
    <citation type="submission" date="2017-08" db="EMBL/GenBank/DDBJ databases">
        <title>Substantial Increase in Enzyme Production by Combined Drug-Resistance Mutations in Paenibacillus agaridevorans.</title>
        <authorList>
            <person name="Tanaka Y."/>
            <person name="Funane K."/>
            <person name="Hosaka T."/>
            <person name="Shiwa Y."/>
            <person name="Fujita N."/>
            <person name="Miyazaki T."/>
            <person name="Yoshikawa H."/>
            <person name="Murakami K."/>
            <person name="Kasahara K."/>
            <person name="Inaoka T."/>
            <person name="Hiraga Y."/>
            <person name="Ochi K."/>
        </authorList>
    </citation>
    <scope>NUCLEOTIDE SEQUENCE [LARGE SCALE GENOMIC DNA]</scope>
    <source>
        <strain evidence="1 2">T-3040</strain>
    </source>
</reference>
<protein>
    <submittedName>
        <fullName evidence="1">Uncharacterized protein</fullName>
    </submittedName>
</protein>
<proteinExistence type="predicted"/>
<evidence type="ECO:0000313" key="2">
    <source>
        <dbReference type="Proteomes" id="UP000245202"/>
    </source>
</evidence>
<sequence>MKENLKEFMDDPWWIVTDSVAETLENELSKELSSDHILYAKKALAVARREDNDDVVYWIKDLDKFAVVHLTYGKEISPNFPKTELYTLAELETHCKHISSLY</sequence>
<dbReference type="Proteomes" id="UP000245202">
    <property type="component" value="Unassembled WGS sequence"/>
</dbReference>
<name>A0A2R5EWG0_9BACL</name>
<gene>
    <name evidence="1" type="ORF">PAT3040_04032</name>
</gene>
<keyword evidence="2" id="KW-1185">Reference proteome</keyword>
<dbReference type="AlphaFoldDB" id="A0A2R5EWG0"/>
<comment type="caution">
    <text evidence="1">The sequence shown here is derived from an EMBL/GenBank/DDBJ whole genome shotgun (WGS) entry which is preliminary data.</text>
</comment>
<accession>A0A2R5EWG0</accession>
<organism evidence="1 2">
    <name type="scientific">Paenibacillus agaridevorans</name>
    <dbReference type="NCBI Taxonomy" id="171404"/>
    <lineage>
        <taxon>Bacteria</taxon>
        <taxon>Bacillati</taxon>
        <taxon>Bacillota</taxon>
        <taxon>Bacilli</taxon>
        <taxon>Bacillales</taxon>
        <taxon>Paenibacillaceae</taxon>
        <taxon>Paenibacillus</taxon>
    </lineage>
</organism>